<name>A0A059CEJ7_EUCGR</name>
<dbReference type="EMBL" id="KK198756">
    <property type="protein sequence ID" value="KCW76581.1"/>
    <property type="molecule type" value="Genomic_DNA"/>
</dbReference>
<accession>A0A059CEJ7</accession>
<gene>
    <name evidence="1" type="ORF">EUGRSUZ_D00970</name>
</gene>
<evidence type="ECO:0000313" key="1">
    <source>
        <dbReference type="EMBL" id="KCW76581.1"/>
    </source>
</evidence>
<reference evidence="1" key="1">
    <citation type="submission" date="2013-07" db="EMBL/GenBank/DDBJ databases">
        <title>The genome of Eucalyptus grandis.</title>
        <authorList>
            <person name="Schmutz J."/>
            <person name="Hayes R."/>
            <person name="Myburg A."/>
            <person name="Tuskan G."/>
            <person name="Grattapaglia D."/>
            <person name="Rokhsar D.S."/>
        </authorList>
    </citation>
    <scope>NUCLEOTIDE SEQUENCE</scope>
    <source>
        <tissue evidence="1">Leaf extractions</tissue>
    </source>
</reference>
<organism evidence="1">
    <name type="scientific">Eucalyptus grandis</name>
    <name type="common">Flooded gum</name>
    <dbReference type="NCBI Taxonomy" id="71139"/>
    <lineage>
        <taxon>Eukaryota</taxon>
        <taxon>Viridiplantae</taxon>
        <taxon>Streptophyta</taxon>
        <taxon>Embryophyta</taxon>
        <taxon>Tracheophyta</taxon>
        <taxon>Spermatophyta</taxon>
        <taxon>Magnoliopsida</taxon>
        <taxon>eudicotyledons</taxon>
        <taxon>Gunneridae</taxon>
        <taxon>Pentapetalae</taxon>
        <taxon>rosids</taxon>
        <taxon>malvids</taxon>
        <taxon>Myrtales</taxon>
        <taxon>Myrtaceae</taxon>
        <taxon>Myrtoideae</taxon>
        <taxon>Eucalypteae</taxon>
        <taxon>Eucalyptus</taxon>
    </lineage>
</organism>
<sequence length="79" mass="9056">MTCQMWARVVAKKARDSIQKSNQRSKSDENLLVIHGWDVASGSWVSARFLISASLLDETDQLSNWLVRGKSPRQLFFFL</sequence>
<proteinExistence type="predicted"/>
<dbReference type="AlphaFoldDB" id="A0A059CEJ7"/>
<dbReference type="InParanoid" id="A0A059CEJ7"/>
<protein>
    <submittedName>
        <fullName evidence="1">Uncharacterized protein</fullName>
    </submittedName>
</protein>
<dbReference type="Gramene" id="KCW76581">
    <property type="protein sequence ID" value="KCW76581"/>
    <property type="gene ID" value="EUGRSUZ_D00970"/>
</dbReference>